<keyword evidence="2" id="KW-1185">Reference proteome</keyword>
<evidence type="ECO:0000313" key="3">
    <source>
        <dbReference type="RefSeq" id="XP_052739295.1"/>
    </source>
</evidence>
<feature type="region of interest" description="Disordered" evidence="1">
    <location>
        <begin position="301"/>
        <end position="367"/>
    </location>
</feature>
<dbReference type="GeneID" id="128198350"/>
<feature type="compositionally biased region" description="Polar residues" evidence="1">
    <location>
        <begin position="305"/>
        <end position="331"/>
    </location>
</feature>
<name>A0ABM3LJN4_BICAN</name>
<feature type="compositionally biased region" description="Polar residues" evidence="1">
    <location>
        <begin position="339"/>
        <end position="367"/>
    </location>
</feature>
<gene>
    <name evidence="3" type="primary">LOC128198350</name>
</gene>
<dbReference type="Proteomes" id="UP001652582">
    <property type="component" value="Chromosome 9"/>
</dbReference>
<accession>A0ABM3LJN4</accession>
<evidence type="ECO:0000256" key="1">
    <source>
        <dbReference type="SAM" id="MobiDB-lite"/>
    </source>
</evidence>
<organism evidence="2 3">
    <name type="scientific">Bicyclus anynana</name>
    <name type="common">Squinting bush brown butterfly</name>
    <dbReference type="NCBI Taxonomy" id="110368"/>
    <lineage>
        <taxon>Eukaryota</taxon>
        <taxon>Metazoa</taxon>
        <taxon>Ecdysozoa</taxon>
        <taxon>Arthropoda</taxon>
        <taxon>Hexapoda</taxon>
        <taxon>Insecta</taxon>
        <taxon>Pterygota</taxon>
        <taxon>Neoptera</taxon>
        <taxon>Endopterygota</taxon>
        <taxon>Lepidoptera</taxon>
        <taxon>Glossata</taxon>
        <taxon>Ditrysia</taxon>
        <taxon>Papilionoidea</taxon>
        <taxon>Nymphalidae</taxon>
        <taxon>Satyrinae</taxon>
        <taxon>Satyrini</taxon>
        <taxon>Mycalesina</taxon>
        <taxon>Bicyclus</taxon>
    </lineage>
</organism>
<sequence length="367" mass="42415">MALEQLNILVEKLSEIRTYLVKIGPTRRKGEILKVKYSAAKKCYDNYTTLIGIIHTKLSEDEYNQETQKYIVDNKVRIESLFKDIYNLCKLQEPIPAMENKVNFDLKTATSLLPEMNDDETTTLKLIDATELYDSMLNDQGKSFLINFILKTRLSRHAKLRLCQTYNDVETLLRDMRLHLITKKSDSALQSQLQTAVQANNTIKDFGKEIEKLFADLTIAQAEGDSAKYEVLRPINERIAIKRFADGLNSQRLGTIITARNYGSLKDAIRAAEDEALSYTQPPLLSFRGRNNYYWNRGNYNPRNQYNSNRPQYNSHSRFSNTVPRGHSGNSRRPYRYQRQVNYFNDSSQESAVTPTEQNTSGKFFRP</sequence>
<evidence type="ECO:0000313" key="2">
    <source>
        <dbReference type="Proteomes" id="UP001652582"/>
    </source>
</evidence>
<protein>
    <submittedName>
        <fullName evidence="3">Uncharacterized protein LOC128198350</fullName>
    </submittedName>
</protein>
<proteinExistence type="predicted"/>
<dbReference type="RefSeq" id="XP_052739295.1">
    <property type="nucleotide sequence ID" value="XM_052883335.1"/>
</dbReference>
<reference evidence="3" key="1">
    <citation type="submission" date="2025-08" db="UniProtKB">
        <authorList>
            <consortium name="RefSeq"/>
        </authorList>
    </citation>
    <scope>IDENTIFICATION</scope>
</reference>